<comment type="subcellular location">
    <subcellularLocation>
        <location evidence="2">Cell membrane</location>
        <topology evidence="2">Multi-pass membrane protein</topology>
    </subcellularLocation>
</comment>
<dbReference type="EC" id="2.7.13.3" evidence="3"/>
<dbReference type="EMBL" id="CP002629">
    <property type="protein sequence ID" value="AEB09219.1"/>
    <property type="molecule type" value="Genomic_DNA"/>
</dbReference>
<dbReference type="HOGENOM" id="CLU_000445_89_2_7"/>
<feature type="domain" description="Histidine kinase" evidence="10">
    <location>
        <begin position="369"/>
        <end position="591"/>
    </location>
</feature>
<evidence type="ECO:0000256" key="7">
    <source>
        <dbReference type="ARBA" id="ARBA00022692"/>
    </source>
</evidence>
<feature type="domain" description="HAMP" evidence="11">
    <location>
        <begin position="299"/>
        <end position="351"/>
    </location>
</feature>
<dbReference type="InterPro" id="IPR004358">
    <property type="entry name" value="Sig_transdc_His_kin-like_C"/>
</dbReference>
<dbReference type="STRING" id="880072.Desac_1362"/>
<keyword evidence="8 12" id="KW-0418">Kinase</keyword>
<dbReference type="InterPro" id="IPR036097">
    <property type="entry name" value="HisK_dim/P_sf"/>
</dbReference>
<gene>
    <name evidence="12" type="ordered locus">Desac_1362</name>
</gene>
<dbReference type="PANTHER" id="PTHR43547">
    <property type="entry name" value="TWO-COMPONENT HISTIDINE KINASE"/>
    <property type="match status" value="1"/>
</dbReference>
<keyword evidence="5" id="KW-0597">Phosphoprotein</keyword>
<keyword evidence="9" id="KW-1133">Transmembrane helix</keyword>
<dbReference type="CDD" id="cd06225">
    <property type="entry name" value="HAMP"/>
    <property type="match status" value="1"/>
</dbReference>
<evidence type="ECO:0000256" key="8">
    <source>
        <dbReference type="ARBA" id="ARBA00022777"/>
    </source>
</evidence>
<dbReference type="CDD" id="cd00082">
    <property type="entry name" value="HisKA"/>
    <property type="match status" value="1"/>
</dbReference>
<organism evidence="12 13">
    <name type="scientific">Desulfobacca acetoxidans (strain ATCC 700848 / DSM 11109 / ASRB2)</name>
    <dbReference type="NCBI Taxonomy" id="880072"/>
    <lineage>
        <taxon>Bacteria</taxon>
        <taxon>Pseudomonadati</taxon>
        <taxon>Thermodesulfobacteriota</taxon>
        <taxon>Desulfobaccia</taxon>
        <taxon>Desulfobaccales</taxon>
        <taxon>Desulfobaccaceae</taxon>
        <taxon>Desulfobacca</taxon>
    </lineage>
</organism>
<reference evidence="13" key="2">
    <citation type="submission" date="2011-03" db="EMBL/GenBank/DDBJ databases">
        <title>The complete genome of Desulfobacca acetoxidans DSM 11109.</title>
        <authorList>
            <consortium name="US DOE Joint Genome Institute (JGI-PGF)"/>
            <person name="Lucas S."/>
            <person name="Copeland A."/>
            <person name="Lapidus A."/>
            <person name="Bruce D."/>
            <person name="Goodwin L."/>
            <person name="Pitluck S."/>
            <person name="Peters L."/>
            <person name="Kyrpides N."/>
            <person name="Mavromatis K."/>
            <person name="Ivanova N."/>
            <person name="Ovchinnikova G."/>
            <person name="Teshima H."/>
            <person name="Detter J.C."/>
            <person name="Han C."/>
            <person name="Land M."/>
            <person name="Hauser L."/>
            <person name="Markowitz V."/>
            <person name="Cheng J.-F."/>
            <person name="Hugenholtz P."/>
            <person name="Woyke T."/>
            <person name="Wu D."/>
            <person name="Spring S."/>
            <person name="Schueler E."/>
            <person name="Brambilla E."/>
            <person name="Klenk H.-P."/>
            <person name="Eisen J.A."/>
        </authorList>
    </citation>
    <scope>NUCLEOTIDE SEQUENCE [LARGE SCALE GENOMIC DNA]</scope>
    <source>
        <strain evidence="13">ATCC 700848 / DSM 11109 / ASRB2</strain>
    </source>
</reference>
<dbReference type="SUPFAM" id="SSF47384">
    <property type="entry name" value="Homodimeric domain of signal transducing histidine kinase"/>
    <property type="match status" value="1"/>
</dbReference>
<dbReference type="Proteomes" id="UP000000483">
    <property type="component" value="Chromosome"/>
</dbReference>
<keyword evidence="13" id="KW-1185">Reference proteome</keyword>
<dbReference type="Gene3D" id="3.30.450.20">
    <property type="entry name" value="PAS domain"/>
    <property type="match status" value="1"/>
</dbReference>
<dbReference type="SUPFAM" id="SSF103190">
    <property type="entry name" value="Sensory domain-like"/>
    <property type="match status" value="1"/>
</dbReference>
<name>F2NHN2_DESAR</name>
<dbReference type="Gene3D" id="1.10.287.130">
    <property type="match status" value="1"/>
</dbReference>
<dbReference type="PROSITE" id="PS50109">
    <property type="entry name" value="HIS_KIN"/>
    <property type="match status" value="1"/>
</dbReference>
<keyword evidence="9" id="KW-0472">Membrane</keyword>
<dbReference type="SMART" id="SM00387">
    <property type="entry name" value="HATPase_c"/>
    <property type="match status" value="1"/>
</dbReference>
<evidence type="ECO:0000256" key="4">
    <source>
        <dbReference type="ARBA" id="ARBA00022475"/>
    </source>
</evidence>
<evidence type="ECO:0000256" key="1">
    <source>
        <dbReference type="ARBA" id="ARBA00000085"/>
    </source>
</evidence>
<dbReference type="InterPro" id="IPR029150">
    <property type="entry name" value="dCache_3"/>
</dbReference>
<dbReference type="Pfam" id="PF00672">
    <property type="entry name" value="HAMP"/>
    <property type="match status" value="1"/>
</dbReference>
<dbReference type="CDD" id="cd00075">
    <property type="entry name" value="HATPase"/>
    <property type="match status" value="1"/>
</dbReference>
<dbReference type="Pfam" id="PF00512">
    <property type="entry name" value="HisKA"/>
    <property type="match status" value="1"/>
</dbReference>
<dbReference type="InterPro" id="IPR036890">
    <property type="entry name" value="HATPase_C_sf"/>
</dbReference>
<dbReference type="SUPFAM" id="SSF55874">
    <property type="entry name" value="ATPase domain of HSP90 chaperone/DNA topoisomerase II/histidine kinase"/>
    <property type="match status" value="1"/>
</dbReference>
<dbReference type="KEGG" id="dao:Desac_1362"/>
<keyword evidence="7" id="KW-0812">Transmembrane</keyword>
<evidence type="ECO:0000259" key="10">
    <source>
        <dbReference type="PROSITE" id="PS50109"/>
    </source>
</evidence>
<dbReference type="Gene3D" id="3.30.565.10">
    <property type="entry name" value="Histidine kinase-like ATPase, C-terminal domain"/>
    <property type="match status" value="1"/>
</dbReference>
<evidence type="ECO:0000259" key="11">
    <source>
        <dbReference type="PROSITE" id="PS50885"/>
    </source>
</evidence>
<dbReference type="eggNOG" id="COG2205">
    <property type="taxonomic scope" value="Bacteria"/>
</dbReference>
<evidence type="ECO:0000313" key="13">
    <source>
        <dbReference type="Proteomes" id="UP000000483"/>
    </source>
</evidence>
<evidence type="ECO:0000256" key="6">
    <source>
        <dbReference type="ARBA" id="ARBA00022679"/>
    </source>
</evidence>
<dbReference type="PROSITE" id="PS50885">
    <property type="entry name" value="HAMP"/>
    <property type="match status" value="1"/>
</dbReference>
<dbReference type="PANTHER" id="PTHR43547:SF2">
    <property type="entry name" value="HYBRID SIGNAL TRANSDUCTION HISTIDINE KINASE C"/>
    <property type="match status" value="1"/>
</dbReference>
<keyword evidence="6" id="KW-0808">Transferase</keyword>
<comment type="catalytic activity">
    <reaction evidence="1">
        <text>ATP + protein L-histidine = ADP + protein N-phospho-L-histidine.</text>
        <dbReference type="EC" id="2.7.13.3"/>
    </reaction>
</comment>
<evidence type="ECO:0000256" key="3">
    <source>
        <dbReference type="ARBA" id="ARBA00012438"/>
    </source>
</evidence>
<dbReference type="GO" id="GO:0000155">
    <property type="term" value="F:phosphorelay sensor kinase activity"/>
    <property type="evidence" value="ECO:0007669"/>
    <property type="project" value="InterPro"/>
</dbReference>
<dbReference type="Pfam" id="PF02518">
    <property type="entry name" value="HATPase_c"/>
    <property type="match status" value="1"/>
</dbReference>
<evidence type="ECO:0000313" key="12">
    <source>
        <dbReference type="EMBL" id="AEB09219.1"/>
    </source>
</evidence>
<protein>
    <recommendedName>
        <fullName evidence="3">histidine kinase</fullName>
        <ecNumber evidence="3">2.7.13.3</ecNumber>
    </recommendedName>
</protein>
<dbReference type="AlphaFoldDB" id="F2NHN2"/>
<reference evidence="12 13" key="1">
    <citation type="journal article" date="2011" name="Stand. Genomic Sci.">
        <title>Complete genome sequence of the acetate-degrading sulfate reducer Desulfobacca acetoxidans type strain (ASRB2).</title>
        <authorList>
            <person name="Goker M."/>
            <person name="Teshima H."/>
            <person name="Lapidus A."/>
            <person name="Nolan M."/>
            <person name="Lucas S."/>
            <person name="Hammon N."/>
            <person name="Deshpande S."/>
            <person name="Cheng J.F."/>
            <person name="Tapia R."/>
            <person name="Han C."/>
            <person name="Goodwin L."/>
            <person name="Pitluck S."/>
            <person name="Huntemann M."/>
            <person name="Liolios K."/>
            <person name="Ivanova N."/>
            <person name="Pagani I."/>
            <person name="Mavromatis K."/>
            <person name="Ovchinikova G."/>
            <person name="Pati A."/>
            <person name="Chen A."/>
            <person name="Palaniappan K."/>
            <person name="Land M."/>
            <person name="Hauser L."/>
            <person name="Brambilla E.M."/>
            <person name="Rohde M."/>
            <person name="Spring S."/>
            <person name="Detter J.C."/>
            <person name="Woyke T."/>
            <person name="Bristow J."/>
            <person name="Eisen J.A."/>
            <person name="Markowitz V."/>
            <person name="Hugenholtz P."/>
            <person name="Kyrpides N.C."/>
            <person name="Klenk H.P."/>
        </authorList>
    </citation>
    <scope>NUCLEOTIDE SEQUENCE [LARGE SCALE GENOMIC DNA]</scope>
    <source>
        <strain evidence="13">ATCC 700848 / DSM 11109 / ASRB2</strain>
    </source>
</reference>
<dbReference type="SMART" id="SM00304">
    <property type="entry name" value="HAMP"/>
    <property type="match status" value="1"/>
</dbReference>
<evidence type="ECO:0000256" key="2">
    <source>
        <dbReference type="ARBA" id="ARBA00004651"/>
    </source>
</evidence>
<dbReference type="FunFam" id="3.30.565.10:FF:000006">
    <property type="entry name" value="Sensor histidine kinase WalK"/>
    <property type="match status" value="1"/>
</dbReference>
<dbReference type="SUPFAM" id="SSF158472">
    <property type="entry name" value="HAMP domain-like"/>
    <property type="match status" value="1"/>
</dbReference>
<dbReference type="InterPro" id="IPR005467">
    <property type="entry name" value="His_kinase_dom"/>
</dbReference>
<dbReference type="Gene3D" id="6.10.340.10">
    <property type="match status" value="1"/>
</dbReference>
<dbReference type="InterPro" id="IPR029151">
    <property type="entry name" value="Sensor-like_sf"/>
</dbReference>
<dbReference type="PRINTS" id="PR00344">
    <property type="entry name" value="BCTRLSENSOR"/>
</dbReference>
<keyword evidence="4" id="KW-1003">Cell membrane</keyword>
<dbReference type="SMART" id="SM00388">
    <property type="entry name" value="HisKA"/>
    <property type="match status" value="1"/>
</dbReference>
<dbReference type="InterPro" id="IPR003661">
    <property type="entry name" value="HisK_dim/P_dom"/>
</dbReference>
<sequence length="609" mass="67028">MFIKNKVGMKLMGVNLASLLFALIGLLIVIQYLAAEQILTWHRQQVELVASLVLADYRGKNQRVVQYADILANNVNYGELLYYNEIEKLARLASHQMREVGLNILTITDRRGVIAVRVHAPRAIGVDISGNPLIKAALKGKRSSRMTQWKDSISLSAAAPLYYNDEVVGVVLTGMLVDKSFVESLSQGTGAEVAIFFADHPVVNSFKDLPESAFQVLKFGKNRAAVGLDRIQSLVLGNKKYTLNFLPLEQEEQPWENLLVVGVSQDQVNAAERALHLVIFSVGGGAALVGLSLSFLLSLGMRRQIFHLAEGTRRAAQEELAGDIPVTNRDELGELAESFNAMTRALREKTRLLQEERDRIAANADFLSMIVHDIKAPLTGVRLTIETLQDESLPPEISHKLQGIIESSEALLLHLHNVLDISRYESGQLKLQPEEVYLDFTIQRLINQYSNMANNQGITLQALIPPTLPPVWADERYLERVLFNLIANALEATSPGGRIEIAARSLTLDNGAAAVEIIVGDTGCGLDPDDLKNLFQKYPGRGSYSRKHRAGGSGLGLYICKTIVEAHHGQIWAESQPGQGMKMHLVLPCGDITGSDQSLPPDSQIEDNL</sequence>
<dbReference type="InterPro" id="IPR003594">
    <property type="entry name" value="HATPase_dom"/>
</dbReference>
<evidence type="ECO:0000256" key="5">
    <source>
        <dbReference type="ARBA" id="ARBA00022553"/>
    </source>
</evidence>
<evidence type="ECO:0000256" key="9">
    <source>
        <dbReference type="ARBA" id="ARBA00022989"/>
    </source>
</evidence>
<dbReference type="Pfam" id="PF14827">
    <property type="entry name" value="dCache_3"/>
    <property type="match status" value="1"/>
</dbReference>
<proteinExistence type="predicted"/>
<accession>F2NHN2</accession>
<dbReference type="GO" id="GO:0005886">
    <property type="term" value="C:plasma membrane"/>
    <property type="evidence" value="ECO:0007669"/>
    <property type="project" value="UniProtKB-SubCell"/>
</dbReference>
<dbReference type="InterPro" id="IPR003660">
    <property type="entry name" value="HAMP_dom"/>
</dbReference>
<dbReference type="RefSeq" id="WP_013706331.1">
    <property type="nucleotide sequence ID" value="NC_015388.1"/>
</dbReference>
<dbReference type="OrthoDB" id="9781147at2"/>